<dbReference type="Gene3D" id="1.10.340.70">
    <property type="match status" value="1"/>
</dbReference>
<name>A0A9Q1CMS9_HOLLE</name>
<dbReference type="FunFam" id="1.10.340.70:FF:000001">
    <property type="entry name" value="Retrovirus-related Pol polyprotein from transposon gypsy-like Protein"/>
    <property type="match status" value="1"/>
</dbReference>
<sequence>MPGEKDPVVHLESDAISAVCQYQLYQAPPSTILLYPSIETMEQNQEVIINSIGVSQNDDEDSLKGVSDVEWQNNQENDPVISRVIHIIKNNLNLTPRQVHQENDEVRRLLLERKRLQLRDGVLYRRTGGKEQITWQLVLPAAFWEKALRGLHDDVGHFGIDRTLSLLRERVYWPRMQKSVEDYIKSCERCVKRKTLPSAAGKAPLQHITSTGPMDLLCIDFLSLEASKGGCPKF</sequence>
<comment type="caution">
    <text evidence="2">The sequence shown here is derived from an EMBL/GenBank/DDBJ whole genome shotgun (WGS) entry which is preliminary data.</text>
</comment>
<dbReference type="PANTHER" id="PTHR37984">
    <property type="entry name" value="PROTEIN CBG26694"/>
    <property type="match status" value="1"/>
</dbReference>
<dbReference type="AlphaFoldDB" id="A0A9Q1CMS9"/>
<reference evidence="2" key="1">
    <citation type="submission" date="2021-10" db="EMBL/GenBank/DDBJ databases">
        <title>Tropical sea cucumber genome reveals ecological adaptation and Cuvierian tubules defense mechanism.</title>
        <authorList>
            <person name="Chen T."/>
        </authorList>
    </citation>
    <scope>NUCLEOTIDE SEQUENCE</scope>
    <source>
        <strain evidence="2">Nanhai2018</strain>
        <tissue evidence="2">Muscle</tissue>
    </source>
</reference>
<dbReference type="InterPro" id="IPR050951">
    <property type="entry name" value="Retrovirus_Pol_polyprotein"/>
</dbReference>
<evidence type="ECO:0000259" key="1">
    <source>
        <dbReference type="Pfam" id="PF17921"/>
    </source>
</evidence>
<gene>
    <name evidence="2" type="ORF">HOLleu_00266</name>
</gene>
<accession>A0A9Q1CMS9</accession>
<keyword evidence="3" id="KW-1185">Reference proteome</keyword>
<evidence type="ECO:0000313" key="2">
    <source>
        <dbReference type="EMBL" id="KAJ8048093.1"/>
    </source>
</evidence>
<dbReference type="Pfam" id="PF17921">
    <property type="entry name" value="Integrase_H2C2"/>
    <property type="match status" value="1"/>
</dbReference>
<dbReference type="OrthoDB" id="10062030at2759"/>
<dbReference type="EMBL" id="JAIZAY010000001">
    <property type="protein sequence ID" value="KAJ8048093.1"/>
    <property type="molecule type" value="Genomic_DNA"/>
</dbReference>
<protein>
    <recommendedName>
        <fullName evidence="1">Integrase zinc-binding domain-containing protein</fullName>
    </recommendedName>
</protein>
<proteinExistence type="predicted"/>
<dbReference type="Proteomes" id="UP001152320">
    <property type="component" value="Chromosome 1"/>
</dbReference>
<organism evidence="2 3">
    <name type="scientific">Holothuria leucospilota</name>
    <name type="common">Black long sea cucumber</name>
    <name type="synonym">Mertensiothuria leucospilota</name>
    <dbReference type="NCBI Taxonomy" id="206669"/>
    <lineage>
        <taxon>Eukaryota</taxon>
        <taxon>Metazoa</taxon>
        <taxon>Echinodermata</taxon>
        <taxon>Eleutherozoa</taxon>
        <taxon>Echinozoa</taxon>
        <taxon>Holothuroidea</taxon>
        <taxon>Aspidochirotacea</taxon>
        <taxon>Aspidochirotida</taxon>
        <taxon>Holothuriidae</taxon>
        <taxon>Holothuria</taxon>
    </lineage>
</organism>
<dbReference type="PANTHER" id="PTHR37984:SF15">
    <property type="entry name" value="INTEGRASE CATALYTIC DOMAIN-CONTAINING PROTEIN"/>
    <property type="match status" value="1"/>
</dbReference>
<dbReference type="InterPro" id="IPR041588">
    <property type="entry name" value="Integrase_H2C2"/>
</dbReference>
<evidence type="ECO:0000313" key="3">
    <source>
        <dbReference type="Proteomes" id="UP001152320"/>
    </source>
</evidence>
<feature type="domain" description="Integrase zinc-binding" evidence="1">
    <location>
        <begin position="140"/>
        <end position="195"/>
    </location>
</feature>